<keyword evidence="4 5" id="KW-0472">Membrane</keyword>
<evidence type="ECO:0000256" key="3">
    <source>
        <dbReference type="ARBA" id="ARBA00022989"/>
    </source>
</evidence>
<dbReference type="GO" id="GO:0016020">
    <property type="term" value="C:membrane"/>
    <property type="evidence" value="ECO:0007669"/>
    <property type="project" value="UniProtKB-SubCell"/>
</dbReference>
<protein>
    <submittedName>
        <fullName evidence="7">O-antigen ligase family protein</fullName>
    </submittedName>
</protein>
<feature type="transmembrane region" description="Helical" evidence="5">
    <location>
        <begin position="35"/>
        <end position="52"/>
    </location>
</feature>
<gene>
    <name evidence="7" type="ORF">ABNN70_07150</name>
</gene>
<feature type="transmembrane region" description="Helical" evidence="5">
    <location>
        <begin position="455"/>
        <end position="473"/>
    </location>
</feature>
<proteinExistence type="predicted"/>
<feature type="transmembrane region" description="Helical" evidence="5">
    <location>
        <begin position="275"/>
        <end position="292"/>
    </location>
</feature>
<dbReference type="PANTHER" id="PTHR37422">
    <property type="entry name" value="TEICHURONIC ACID BIOSYNTHESIS PROTEIN TUAE"/>
    <property type="match status" value="1"/>
</dbReference>
<keyword evidence="3 5" id="KW-1133">Transmembrane helix</keyword>
<evidence type="ECO:0000256" key="4">
    <source>
        <dbReference type="ARBA" id="ARBA00023136"/>
    </source>
</evidence>
<feature type="transmembrane region" description="Helical" evidence="5">
    <location>
        <begin position="90"/>
        <end position="108"/>
    </location>
</feature>
<keyword evidence="7" id="KW-0436">Ligase</keyword>
<dbReference type="InterPro" id="IPR007016">
    <property type="entry name" value="O-antigen_ligase-rel_domated"/>
</dbReference>
<feature type="transmembrane region" description="Helical" evidence="5">
    <location>
        <begin position="120"/>
        <end position="143"/>
    </location>
</feature>
<dbReference type="AlphaFoldDB" id="A0AAU8IIM9"/>
<comment type="subcellular location">
    <subcellularLocation>
        <location evidence="1">Membrane</location>
        <topology evidence="1">Multi-pass membrane protein</topology>
    </subcellularLocation>
</comment>
<evidence type="ECO:0000256" key="1">
    <source>
        <dbReference type="ARBA" id="ARBA00004141"/>
    </source>
</evidence>
<feature type="transmembrane region" description="Helical" evidence="5">
    <location>
        <begin position="252"/>
        <end position="269"/>
    </location>
</feature>
<dbReference type="Pfam" id="PF04932">
    <property type="entry name" value="Wzy_C"/>
    <property type="match status" value="1"/>
</dbReference>
<organism evidence="7">
    <name type="scientific">Sporolactobacillus sp. Y61</name>
    <dbReference type="NCBI Taxonomy" id="3160863"/>
    <lineage>
        <taxon>Bacteria</taxon>
        <taxon>Bacillati</taxon>
        <taxon>Bacillota</taxon>
        <taxon>Bacilli</taxon>
        <taxon>Bacillales</taxon>
        <taxon>Sporolactobacillaceae</taxon>
        <taxon>Sporolactobacillus</taxon>
    </lineage>
</organism>
<dbReference type="EMBL" id="CP159510">
    <property type="protein sequence ID" value="XCJ18208.1"/>
    <property type="molecule type" value="Genomic_DNA"/>
</dbReference>
<reference evidence="7" key="1">
    <citation type="submission" date="2024-06" db="EMBL/GenBank/DDBJ databases">
        <authorList>
            <person name="Fan A."/>
            <person name="Zhang F.Y."/>
            <person name="Zhang L."/>
        </authorList>
    </citation>
    <scope>NUCLEOTIDE SEQUENCE</scope>
    <source>
        <strain evidence="7">Y61</strain>
    </source>
</reference>
<dbReference type="PANTHER" id="PTHR37422:SF23">
    <property type="entry name" value="TEICHURONIC ACID BIOSYNTHESIS PROTEIN TUAE"/>
    <property type="match status" value="1"/>
</dbReference>
<feature type="transmembrane region" description="Helical" evidence="5">
    <location>
        <begin position="299"/>
        <end position="317"/>
    </location>
</feature>
<keyword evidence="2 5" id="KW-0812">Transmembrane</keyword>
<accession>A0AAU8IIM9</accession>
<feature type="transmembrane region" description="Helical" evidence="5">
    <location>
        <begin position="182"/>
        <end position="200"/>
    </location>
</feature>
<dbReference type="GO" id="GO:0016874">
    <property type="term" value="F:ligase activity"/>
    <property type="evidence" value="ECO:0007669"/>
    <property type="project" value="UniProtKB-KW"/>
</dbReference>
<feature type="transmembrane region" description="Helical" evidence="5">
    <location>
        <begin position="230"/>
        <end position="245"/>
    </location>
</feature>
<feature type="domain" description="O-antigen ligase-related" evidence="6">
    <location>
        <begin position="260"/>
        <end position="405"/>
    </location>
</feature>
<dbReference type="RefSeq" id="WP_353949277.1">
    <property type="nucleotide sequence ID" value="NZ_CP159510.1"/>
</dbReference>
<evidence type="ECO:0000259" key="6">
    <source>
        <dbReference type="Pfam" id="PF04932"/>
    </source>
</evidence>
<name>A0AAU8IIM9_9BACL</name>
<feature type="transmembrane region" description="Helical" evidence="5">
    <location>
        <begin position="397"/>
        <end position="418"/>
    </location>
</feature>
<evidence type="ECO:0000256" key="2">
    <source>
        <dbReference type="ARBA" id="ARBA00022692"/>
    </source>
</evidence>
<sequence length="489" mass="53747">MNHINRMAAGTAGLLAILLAGLVAALLVDSAPKQLFFLILWTWALIAACLLIRKTVVGEDLLTGAMYVFLAATFLNQSLLSLPAGFFTLFIYRIMMLVCLMILFALALRRRGLANLWQDVEVKGILYFFLFWMAYGAVSLLWARSVIDGIRYLFLIDTGIAFVFLSVFAFQSMRRLSAVFRIWMVMSGCLILIGLINHFAKIQLPTSTLYGGPAYKLGYPTAVFTNQNDFATLLAISVFFYLACARNVKNRGIRGLAAGAAVLSVYSIWLTDSRASLLAVTAGMAFYVFLLLPQKLKKIGVTAGFLLLAAGLGYATLHDGLPGHLAMEEPQDPVNAAPSSNRVRMNLLRSTVSYLADSWGFGVGAGNLPVYLEYQPRYPTGQIYEVHNWLAEIAGNFGIFIAAGYLAVYAALFFGLYRNSRGLSGAEPRMLAEGAMTSMIAFLISSISPSSVSNLYFHWTFLGFIVALVSVLQKKRFSEKKIRGQEGCL</sequence>
<feature type="transmembrane region" description="Helical" evidence="5">
    <location>
        <begin position="149"/>
        <end position="170"/>
    </location>
</feature>
<dbReference type="InterPro" id="IPR051533">
    <property type="entry name" value="WaaL-like"/>
</dbReference>
<evidence type="ECO:0000313" key="7">
    <source>
        <dbReference type="EMBL" id="XCJ18208.1"/>
    </source>
</evidence>
<evidence type="ECO:0000256" key="5">
    <source>
        <dbReference type="SAM" id="Phobius"/>
    </source>
</evidence>
<dbReference type="NCBIfam" id="NF047675">
    <property type="entry name" value="TeichurnBiosyTuaE"/>
    <property type="match status" value="1"/>
</dbReference>